<evidence type="ECO:0000313" key="5">
    <source>
        <dbReference type="EMBL" id="SPD74455.1"/>
    </source>
</evidence>
<dbReference type="AlphaFoldDB" id="A0A445MYB0"/>
<dbReference type="PROSITE" id="PS50110">
    <property type="entry name" value="RESPONSE_REGULATORY"/>
    <property type="match status" value="1"/>
</dbReference>
<dbReference type="EMBL" id="OJIN01000146">
    <property type="protein sequence ID" value="SPD74455.1"/>
    <property type="molecule type" value="Genomic_DNA"/>
</dbReference>
<evidence type="ECO:0000259" key="4">
    <source>
        <dbReference type="PROSITE" id="PS50110"/>
    </source>
</evidence>
<dbReference type="SUPFAM" id="SSF52172">
    <property type="entry name" value="CheY-like"/>
    <property type="match status" value="1"/>
</dbReference>
<gene>
    <name evidence="5" type="ORF">PITCH_A230141</name>
</gene>
<name>A0A445MYB0_9BACT</name>
<reference evidence="5" key="1">
    <citation type="submission" date="2018-01" db="EMBL/GenBank/DDBJ databases">
        <authorList>
            <person name="Regsiter A."/>
            <person name="William W."/>
        </authorList>
    </citation>
    <scope>NUCLEOTIDE SEQUENCE</scope>
    <source>
        <strain evidence="5">TRIP AH-1</strain>
    </source>
</reference>
<dbReference type="GO" id="GO:0000160">
    <property type="term" value="P:phosphorelay signal transduction system"/>
    <property type="evidence" value="ECO:0007669"/>
    <property type="project" value="UniProtKB-KW"/>
</dbReference>
<dbReference type="PANTHER" id="PTHR44591:SF14">
    <property type="entry name" value="PROTEIN PILG"/>
    <property type="match status" value="1"/>
</dbReference>
<dbReference type="InterPro" id="IPR001789">
    <property type="entry name" value="Sig_transdc_resp-reg_receiver"/>
</dbReference>
<dbReference type="InterPro" id="IPR050595">
    <property type="entry name" value="Bact_response_regulator"/>
</dbReference>
<dbReference type="Gene3D" id="3.40.50.2300">
    <property type="match status" value="1"/>
</dbReference>
<evidence type="ECO:0000256" key="1">
    <source>
        <dbReference type="ARBA" id="ARBA00022553"/>
    </source>
</evidence>
<evidence type="ECO:0000256" key="2">
    <source>
        <dbReference type="ARBA" id="ARBA00023012"/>
    </source>
</evidence>
<proteinExistence type="predicted"/>
<dbReference type="PANTHER" id="PTHR44591">
    <property type="entry name" value="STRESS RESPONSE REGULATOR PROTEIN 1"/>
    <property type="match status" value="1"/>
</dbReference>
<keyword evidence="1 3" id="KW-0597">Phosphoprotein</keyword>
<dbReference type="InterPro" id="IPR011006">
    <property type="entry name" value="CheY-like_superfamily"/>
</dbReference>
<keyword evidence="2" id="KW-0902">Two-component regulatory system</keyword>
<organism evidence="5">
    <name type="scientific">uncultured Desulfobacterium sp</name>
    <dbReference type="NCBI Taxonomy" id="201089"/>
    <lineage>
        <taxon>Bacteria</taxon>
        <taxon>Pseudomonadati</taxon>
        <taxon>Thermodesulfobacteriota</taxon>
        <taxon>Desulfobacteria</taxon>
        <taxon>Desulfobacterales</taxon>
        <taxon>Desulfobacteriaceae</taxon>
        <taxon>Desulfobacterium</taxon>
        <taxon>environmental samples</taxon>
    </lineage>
</organism>
<dbReference type="Pfam" id="PF00072">
    <property type="entry name" value="Response_reg"/>
    <property type="match status" value="1"/>
</dbReference>
<protein>
    <submittedName>
        <fullName evidence="5">Response regulator receiver protein</fullName>
    </submittedName>
</protein>
<sequence>MDSFSTLFVDDEEEFLATVLKRLKKRNLEVMGANSGEEALNVLKSRHVDIVVLDVRMPGMDGIQTLREIKKEFPLVEVLMLTGHANMEVAVEGMELGAFDYLMKPVEIDELLYKLQDAYKKKSLQEEKIKKIKTITK</sequence>
<feature type="modified residue" description="4-aspartylphosphate" evidence="3">
    <location>
        <position position="54"/>
    </location>
</feature>
<feature type="domain" description="Response regulatory" evidence="4">
    <location>
        <begin position="5"/>
        <end position="119"/>
    </location>
</feature>
<accession>A0A445MYB0</accession>
<dbReference type="SMART" id="SM00448">
    <property type="entry name" value="REC"/>
    <property type="match status" value="1"/>
</dbReference>
<evidence type="ECO:0000256" key="3">
    <source>
        <dbReference type="PROSITE-ProRule" id="PRU00169"/>
    </source>
</evidence>